<protein>
    <submittedName>
        <fullName evidence="1">Uncharacterized protein</fullName>
    </submittedName>
</protein>
<name>A0ACC2HGE5_DALPE</name>
<evidence type="ECO:0000313" key="1">
    <source>
        <dbReference type="EMBL" id="KAJ8015088.1"/>
    </source>
</evidence>
<dbReference type="EMBL" id="CM055729">
    <property type="protein sequence ID" value="KAJ8015088.1"/>
    <property type="molecule type" value="Genomic_DNA"/>
</dbReference>
<reference evidence="1" key="1">
    <citation type="submission" date="2021-05" db="EMBL/GenBank/DDBJ databases">
        <authorList>
            <person name="Pan Q."/>
            <person name="Jouanno E."/>
            <person name="Zahm M."/>
            <person name="Klopp C."/>
            <person name="Cabau C."/>
            <person name="Louis A."/>
            <person name="Berthelot C."/>
            <person name="Parey E."/>
            <person name="Roest Crollius H."/>
            <person name="Montfort J."/>
            <person name="Robinson-Rechavi M."/>
            <person name="Bouchez O."/>
            <person name="Lampietro C."/>
            <person name="Lopez Roques C."/>
            <person name="Donnadieu C."/>
            <person name="Postlethwait J."/>
            <person name="Bobe J."/>
            <person name="Dillon D."/>
            <person name="Chandos A."/>
            <person name="von Hippel F."/>
            <person name="Guiguen Y."/>
        </authorList>
    </citation>
    <scope>NUCLEOTIDE SEQUENCE</scope>
    <source>
        <strain evidence="1">YG-Jan2019</strain>
    </source>
</reference>
<accession>A0ACC2HGE5</accession>
<evidence type="ECO:0000313" key="2">
    <source>
        <dbReference type="Proteomes" id="UP001157502"/>
    </source>
</evidence>
<keyword evidence="2" id="KW-1185">Reference proteome</keyword>
<proteinExistence type="predicted"/>
<sequence length="135" mass="14762">MIACHMRSPVTVTTAMVSVEFMLYTLCLCGPRWMVLPEGTSIGLFAVCNIYEGFSSCILFPAWAVILCACALIAFLVSIGYHAPLIFRYLGWPFYICCATLFYASVSSVILGLVKGPIQIVPTNMGSSENQQMTP</sequence>
<dbReference type="Proteomes" id="UP001157502">
    <property type="component" value="Chromosome 2"/>
</dbReference>
<comment type="caution">
    <text evidence="1">The sequence shown here is derived from an EMBL/GenBank/DDBJ whole genome shotgun (WGS) entry which is preliminary data.</text>
</comment>
<organism evidence="1 2">
    <name type="scientific">Dallia pectoralis</name>
    <name type="common">Alaska blackfish</name>
    <dbReference type="NCBI Taxonomy" id="75939"/>
    <lineage>
        <taxon>Eukaryota</taxon>
        <taxon>Metazoa</taxon>
        <taxon>Chordata</taxon>
        <taxon>Craniata</taxon>
        <taxon>Vertebrata</taxon>
        <taxon>Euteleostomi</taxon>
        <taxon>Actinopterygii</taxon>
        <taxon>Neopterygii</taxon>
        <taxon>Teleostei</taxon>
        <taxon>Protacanthopterygii</taxon>
        <taxon>Esociformes</taxon>
        <taxon>Umbridae</taxon>
        <taxon>Dallia</taxon>
    </lineage>
</organism>
<gene>
    <name evidence="1" type="ORF">DPEC_G00022510</name>
</gene>